<dbReference type="OMA" id="RDTEMNN"/>
<feature type="compositionally biased region" description="Basic and acidic residues" evidence="1">
    <location>
        <begin position="627"/>
        <end position="638"/>
    </location>
</feature>
<feature type="region of interest" description="Disordered" evidence="1">
    <location>
        <begin position="114"/>
        <end position="135"/>
    </location>
</feature>
<dbReference type="Gene3D" id="2.60.40.150">
    <property type="entry name" value="C2 domain"/>
    <property type="match status" value="1"/>
</dbReference>
<organism evidence="3 4">
    <name type="scientific">Lepisosteus oculatus</name>
    <name type="common">Spotted gar</name>
    <dbReference type="NCBI Taxonomy" id="7918"/>
    <lineage>
        <taxon>Eukaryota</taxon>
        <taxon>Metazoa</taxon>
        <taxon>Chordata</taxon>
        <taxon>Craniata</taxon>
        <taxon>Vertebrata</taxon>
        <taxon>Euteleostomi</taxon>
        <taxon>Actinopterygii</taxon>
        <taxon>Neopterygii</taxon>
        <taxon>Holostei</taxon>
        <taxon>Semionotiformes</taxon>
        <taxon>Lepisosteidae</taxon>
        <taxon>Lepisosteus</taxon>
    </lineage>
</organism>
<keyword evidence="4" id="KW-1185">Reference proteome</keyword>
<dbReference type="AlphaFoldDB" id="W5NCL4"/>
<dbReference type="InterPro" id="IPR000008">
    <property type="entry name" value="C2_dom"/>
</dbReference>
<evidence type="ECO:0000313" key="3">
    <source>
        <dbReference type="Ensembl" id="ENSLOCP00000018373.1"/>
    </source>
</evidence>
<sequence>MRLSPEPKPETSSDSLPPTPRSSLSSPRQHGASSKASLHFPSPEETPVPSPTPFPATHVTEAPLGSNEVTHDILTNDRHVSRPGREAFAIILHGATSLPPLSDGSVPQAFATVKSGADERQGRRSQGVTHSVKQPTHCPSWGERVLLELGEEEAANEEMVLSVADSRTKELLAYYRLPLRHLQPFHHYHMELVQAHGNVPAGVRLYATVVRQVSALPRLPRFSFTGFEVLLQGMERPLREPAGPLLAVARIVPDYASYKDTMLLRSPRAAGITVTSVSFPQPPPSCFDVPPLTAQGHPQVSQAGYPEEQPIWNHCFLFLGRNCATIFTGGAALVLEFYPITTVMNAVTWHIRSPLGFSALPLDQSLYKRLMGEKGQRGVRVEQLPLQGSTLRTTSDTDPCVGVILRLIGSERPDSVLSSTDPSVLPLLDSVLLNDTGAPQEAWQLLLKTIDRTKQEVSTTAPNGVEEVENYRTAMRKMAEDIIALRKKVGGLESDNSQLRSELSLHQDLGRTLLDDTDIASLKFKLASETAEVTTLKDKIQQLQNELIRKNDSEKELLRLQRAHQQQQAVLQKYQARVAKMNSLEATVRQQEKVIEKMEKVLDSKLKEKKRDRGNTMTKQSEVSKSGVKEGAVDDNRRKEMESALAAENTRLRGELEKLRYQTGPLVIQQPAQTQDPFPDNEKLSLLTRLEKAQARIQVLESQ</sequence>
<dbReference type="GeneTree" id="ENSGT00390000017366"/>
<dbReference type="InterPro" id="IPR035892">
    <property type="entry name" value="C2_domain_sf"/>
</dbReference>
<feature type="region of interest" description="Disordered" evidence="1">
    <location>
        <begin position="1"/>
        <end position="69"/>
    </location>
</feature>
<name>W5NCL4_LEPOC</name>
<reference evidence="4" key="1">
    <citation type="submission" date="2011-12" db="EMBL/GenBank/DDBJ databases">
        <title>The Draft Genome of Lepisosteus oculatus.</title>
        <authorList>
            <consortium name="The Broad Institute Genome Assembly &amp; Analysis Group"/>
            <consortium name="Computational R&amp;D Group"/>
            <consortium name="and Sequencing Platform"/>
            <person name="Di Palma F."/>
            <person name="Alfoldi J."/>
            <person name="Johnson J."/>
            <person name="Berlin A."/>
            <person name="Gnerre S."/>
            <person name="Jaffe D."/>
            <person name="MacCallum I."/>
            <person name="Young S."/>
            <person name="Walker B.J."/>
            <person name="Lander E.S."/>
            <person name="Lindblad-Toh K."/>
        </authorList>
    </citation>
    <scope>NUCLEOTIDE SEQUENCE [LARGE SCALE GENOMIC DNA]</scope>
</reference>
<feature type="compositionally biased region" description="Polar residues" evidence="1">
    <location>
        <begin position="615"/>
        <end position="624"/>
    </location>
</feature>
<dbReference type="Proteomes" id="UP000018468">
    <property type="component" value="Linkage group LG3"/>
</dbReference>
<dbReference type="HOGENOM" id="CLU_014242_0_0_1"/>
<dbReference type="EMBL" id="AHAT01004891">
    <property type="status" value="NOT_ANNOTATED_CDS"/>
    <property type="molecule type" value="Genomic_DNA"/>
</dbReference>
<dbReference type="eggNOG" id="ENOG502RW0M">
    <property type="taxonomic scope" value="Eukaryota"/>
</dbReference>
<evidence type="ECO:0000256" key="1">
    <source>
        <dbReference type="SAM" id="MobiDB-lite"/>
    </source>
</evidence>
<dbReference type="PROSITE" id="PS50004">
    <property type="entry name" value="C2"/>
    <property type="match status" value="1"/>
</dbReference>
<reference evidence="3" key="2">
    <citation type="submission" date="2025-08" db="UniProtKB">
        <authorList>
            <consortium name="Ensembl"/>
        </authorList>
    </citation>
    <scope>IDENTIFICATION</scope>
</reference>
<dbReference type="PANTHER" id="PTHR21623">
    <property type="entry name" value="SPERIOLIN-BINDING FACTOR"/>
    <property type="match status" value="1"/>
</dbReference>
<feature type="compositionally biased region" description="Low complexity" evidence="1">
    <location>
        <begin position="12"/>
        <end position="28"/>
    </location>
</feature>
<feature type="compositionally biased region" description="Pro residues" evidence="1">
    <location>
        <begin position="44"/>
        <end position="54"/>
    </location>
</feature>
<dbReference type="EMBL" id="AHAT01004890">
    <property type="status" value="NOT_ANNOTATED_CDS"/>
    <property type="molecule type" value="Genomic_DNA"/>
</dbReference>
<feature type="compositionally biased region" description="Polar residues" evidence="1">
    <location>
        <begin position="124"/>
        <end position="134"/>
    </location>
</feature>
<feature type="compositionally biased region" description="Basic and acidic residues" evidence="1">
    <location>
        <begin position="1"/>
        <end position="11"/>
    </location>
</feature>
<dbReference type="InParanoid" id="W5NCL4"/>
<reference evidence="3" key="3">
    <citation type="submission" date="2025-09" db="UniProtKB">
        <authorList>
            <consortium name="Ensembl"/>
        </authorList>
    </citation>
    <scope>IDENTIFICATION</scope>
</reference>
<feature type="region of interest" description="Disordered" evidence="1">
    <location>
        <begin position="607"/>
        <end position="638"/>
    </location>
</feature>
<proteinExistence type="predicted"/>
<evidence type="ECO:0000259" key="2">
    <source>
        <dbReference type="PROSITE" id="PS50004"/>
    </source>
</evidence>
<dbReference type="STRING" id="7918.ENSLOCP00000018373"/>
<dbReference type="Bgee" id="ENSLOCG00000014922">
    <property type="expression patterns" value="Expressed in ovary and 4 other cell types or tissues"/>
</dbReference>
<dbReference type="PANTHER" id="PTHR21623:SF2">
    <property type="entry name" value="COILED-COIL DOMAIN-CONTAINING PROTEIN 33"/>
    <property type="match status" value="1"/>
</dbReference>
<feature type="domain" description="C2" evidence="2">
    <location>
        <begin position="69"/>
        <end position="192"/>
    </location>
</feature>
<protein>
    <submittedName>
        <fullName evidence="3">Coiled-coil domain containing 33</fullName>
    </submittedName>
</protein>
<dbReference type="Ensembl" id="ENSLOCT00000018405.1">
    <property type="protein sequence ID" value="ENSLOCP00000018373.1"/>
    <property type="gene ID" value="ENSLOCG00000014922.1"/>
</dbReference>
<dbReference type="GO" id="GO:0005777">
    <property type="term" value="C:peroxisome"/>
    <property type="evidence" value="ECO:0000318"/>
    <property type="project" value="GO_Central"/>
</dbReference>
<accession>W5NCL4</accession>
<dbReference type="SUPFAM" id="SSF49562">
    <property type="entry name" value="C2 domain (Calcium/lipid-binding domain, CaLB)"/>
    <property type="match status" value="1"/>
</dbReference>
<dbReference type="InterPro" id="IPR039889">
    <property type="entry name" value="CCD33"/>
</dbReference>
<evidence type="ECO:0000313" key="4">
    <source>
        <dbReference type="Proteomes" id="UP000018468"/>
    </source>
</evidence>